<dbReference type="GO" id="GO:0016740">
    <property type="term" value="F:transferase activity"/>
    <property type="evidence" value="ECO:0007669"/>
    <property type="project" value="UniProtKB-KW"/>
</dbReference>
<feature type="domain" description="Glycosyltransferase 2-like" evidence="1">
    <location>
        <begin position="275"/>
        <end position="391"/>
    </location>
</feature>
<organism evidence="2 3">
    <name type="scientific">Gluconacetobacter liquefaciens</name>
    <name type="common">Acetobacter liquefaciens</name>
    <dbReference type="NCBI Taxonomy" id="89584"/>
    <lineage>
        <taxon>Bacteria</taxon>
        <taxon>Pseudomonadati</taxon>
        <taxon>Pseudomonadota</taxon>
        <taxon>Alphaproteobacteria</taxon>
        <taxon>Acetobacterales</taxon>
        <taxon>Acetobacteraceae</taxon>
        <taxon>Gluconacetobacter</taxon>
    </lineage>
</organism>
<evidence type="ECO:0000259" key="1">
    <source>
        <dbReference type="Pfam" id="PF00535"/>
    </source>
</evidence>
<dbReference type="InterPro" id="IPR007739">
    <property type="entry name" value="RgpF"/>
</dbReference>
<dbReference type="InterPro" id="IPR001173">
    <property type="entry name" value="Glyco_trans_2-like"/>
</dbReference>
<dbReference type="PANTHER" id="PTHR43685:SF12">
    <property type="entry name" value="GLYCOSYL TRANSFERASE FAMILY 2"/>
    <property type="match status" value="1"/>
</dbReference>
<dbReference type="PANTHER" id="PTHR43685">
    <property type="entry name" value="GLYCOSYLTRANSFERASE"/>
    <property type="match status" value="1"/>
</dbReference>
<proteinExistence type="predicted"/>
<dbReference type="Proteomes" id="UP000562982">
    <property type="component" value="Unassembled WGS sequence"/>
</dbReference>
<dbReference type="Gene3D" id="3.90.550.10">
    <property type="entry name" value="Spore Coat Polysaccharide Biosynthesis Protein SpsA, Chain A"/>
    <property type="match status" value="2"/>
</dbReference>
<dbReference type="SUPFAM" id="SSF53448">
    <property type="entry name" value="Nucleotide-diphospho-sugar transferases"/>
    <property type="match status" value="2"/>
</dbReference>
<evidence type="ECO:0000313" key="3">
    <source>
        <dbReference type="Proteomes" id="UP000562982"/>
    </source>
</evidence>
<gene>
    <name evidence="2" type="ORF">HLH32_06105</name>
</gene>
<dbReference type="InterPro" id="IPR029044">
    <property type="entry name" value="Nucleotide-diphossugar_trans"/>
</dbReference>
<dbReference type="Pfam" id="PF05045">
    <property type="entry name" value="RgpF"/>
    <property type="match status" value="1"/>
</dbReference>
<reference evidence="2 3" key="1">
    <citation type="submission" date="2020-04" db="EMBL/GenBank/DDBJ databases">
        <title>Description of novel Gluconacetobacter.</title>
        <authorList>
            <person name="Sombolestani A."/>
        </authorList>
    </citation>
    <scope>NUCLEOTIDE SEQUENCE [LARGE SCALE GENOMIC DNA]</scope>
    <source>
        <strain evidence="2 3">LMG 1382</strain>
    </source>
</reference>
<dbReference type="CDD" id="cd00761">
    <property type="entry name" value="Glyco_tranf_GTA_type"/>
    <property type="match status" value="1"/>
</dbReference>
<protein>
    <submittedName>
        <fullName evidence="2">Glycosyltransferase</fullName>
    </submittedName>
</protein>
<dbReference type="AlphaFoldDB" id="A0A7W4JJL2"/>
<evidence type="ECO:0000313" key="2">
    <source>
        <dbReference type="EMBL" id="MBB2185959.1"/>
    </source>
</evidence>
<dbReference type="Pfam" id="PF00535">
    <property type="entry name" value="Glycos_transf_2"/>
    <property type="match status" value="2"/>
</dbReference>
<dbReference type="EMBL" id="JABEQI010000002">
    <property type="protein sequence ID" value="MBB2185959.1"/>
    <property type="molecule type" value="Genomic_DNA"/>
</dbReference>
<accession>A0A7W4JJL2</accession>
<sequence length="753" mass="84742">MNMRSSVRRVSVFSASVSDGQLLSQTLPYLEGLRAVSDSIIVVCNGTLAPDQYDALAPYALHVIAEPHDEYHYGCYKRGTLWAFDNGLLDTAESLILCNDTFLGPVGSFLPMFEIMDARQLDFWGATDSREHSYHVQTYFLNISRNVFISEVFNKFISKITSHTEISQVIHQYELGLTRTLCDAGFLSGVFIENRLAAAHPSDPAYSNIIFSPLYLLQQGLPLVNITALTVPHLNMDGQNRLLAWLRRHAPAVYELASFDVEIKQFEDATDIAFSLIMATYNRASSITAAIRAALAQNHENFELIIVDDGSTDNTQFTIEQTFQTEIATGRIKYIRSPENIGVSNARNLGIALACNPWIGYVDSDNILRPYFLSMIANTITQNRTADAFYGKIFVGERGIAIGSPFNRNALLHQNFIDIGVFVHRRSLVSKWGGFDPDLRRLVDWDLIIRYTQEKEPIFVPRVFLDYHDDPNDVSRITVKESLTRAKVRVHSKYGPRETVSTLILSRNNRDHIAQAIESALGQRGNFEHEIILSDDGSIDGTAQIVAYYAEKYPLIIRNVGRTQSVGFSENYRYAIQNAAANFISVLKGGDTWADPEKNAKQLECLIRTPTASMIFSRIEPSESVPAALRLPEQPHGFNSRPDGNFVLSPPSLNLGMNFSSFMSRRTILNDLPSVVYDPQINEVSLPFYLDRLGPIGFLNQVTAVCRTNLSYDLDEALQRTPRERKRDIFKAAMRLAKPEYRQKIQDTITVMA</sequence>
<feature type="domain" description="Glycosyltransferase 2-like" evidence="1">
    <location>
        <begin position="503"/>
        <end position="624"/>
    </location>
</feature>
<name>A0A7W4JJL2_GLULI</name>
<dbReference type="InterPro" id="IPR050834">
    <property type="entry name" value="Glycosyltransf_2"/>
</dbReference>
<comment type="caution">
    <text evidence="2">The sequence shown here is derived from an EMBL/GenBank/DDBJ whole genome shotgun (WGS) entry which is preliminary data.</text>
</comment>
<keyword evidence="2" id="KW-0808">Transferase</keyword>